<dbReference type="SMART" id="SM00044">
    <property type="entry name" value="CYCc"/>
    <property type="match status" value="1"/>
</dbReference>
<dbReference type="Gene3D" id="3.30.70.1230">
    <property type="entry name" value="Nucleotide cyclase"/>
    <property type="match status" value="2"/>
</dbReference>
<dbReference type="EMBL" id="CAJFDH010000003">
    <property type="protein sequence ID" value="CAD5215976.1"/>
    <property type="molecule type" value="Genomic_DNA"/>
</dbReference>
<dbReference type="PANTHER" id="PTHR45627:SF26">
    <property type="entry name" value="ADENYLATE CYCLASE TYPE 1"/>
    <property type="match status" value="1"/>
</dbReference>
<comment type="subcellular location">
    <subcellularLocation>
        <location evidence="3">Membrane</location>
        <topology evidence="3">Multi-pass membrane protein</topology>
    </subcellularLocation>
</comment>
<dbReference type="PROSITE" id="PS50125">
    <property type="entry name" value="GUANYLATE_CYCLASE_2"/>
    <property type="match status" value="2"/>
</dbReference>
<evidence type="ECO:0000259" key="15">
    <source>
        <dbReference type="PROSITE" id="PS50125"/>
    </source>
</evidence>
<evidence type="ECO:0000256" key="10">
    <source>
        <dbReference type="ARBA" id="ARBA00022989"/>
    </source>
</evidence>
<comment type="catalytic activity">
    <reaction evidence="1">
        <text>GTP = 3',5'-cyclic GMP + diphosphate</text>
        <dbReference type="Rhea" id="RHEA:13665"/>
        <dbReference type="ChEBI" id="CHEBI:33019"/>
        <dbReference type="ChEBI" id="CHEBI:37565"/>
        <dbReference type="ChEBI" id="CHEBI:57746"/>
        <dbReference type="EC" id="4.6.1.2"/>
    </reaction>
</comment>
<keyword evidence="6" id="KW-0479">Metal-binding</keyword>
<feature type="domain" description="Guanylate cyclase" evidence="15">
    <location>
        <begin position="760"/>
        <end position="873"/>
    </location>
</feature>
<feature type="region of interest" description="Disordered" evidence="13">
    <location>
        <begin position="938"/>
        <end position="982"/>
    </location>
</feature>
<evidence type="ECO:0000256" key="11">
    <source>
        <dbReference type="ARBA" id="ARBA00023136"/>
    </source>
</evidence>
<feature type="transmembrane region" description="Helical" evidence="14">
    <location>
        <begin position="604"/>
        <end position="622"/>
    </location>
</feature>
<evidence type="ECO:0000256" key="5">
    <source>
        <dbReference type="ARBA" id="ARBA00022692"/>
    </source>
</evidence>
<feature type="transmembrane region" description="Helical" evidence="14">
    <location>
        <begin position="530"/>
        <end position="554"/>
    </location>
</feature>
<evidence type="ECO:0000256" key="3">
    <source>
        <dbReference type="ARBA" id="ARBA00004141"/>
    </source>
</evidence>
<evidence type="ECO:0000256" key="4">
    <source>
        <dbReference type="ARBA" id="ARBA00012201"/>
    </source>
</evidence>
<accession>A0A811KI60</accession>
<feature type="transmembrane region" description="Helical" evidence="14">
    <location>
        <begin position="126"/>
        <end position="145"/>
    </location>
</feature>
<dbReference type="SUPFAM" id="SSF55073">
    <property type="entry name" value="Nucleotide cyclase"/>
    <property type="match status" value="2"/>
</dbReference>
<feature type="compositionally biased region" description="Polar residues" evidence="13">
    <location>
        <begin position="972"/>
        <end position="982"/>
    </location>
</feature>
<feature type="transmembrane region" description="Helical" evidence="14">
    <location>
        <begin position="627"/>
        <end position="646"/>
    </location>
</feature>
<dbReference type="GO" id="GO:0005524">
    <property type="term" value="F:ATP binding"/>
    <property type="evidence" value="ECO:0007669"/>
    <property type="project" value="UniProtKB-KW"/>
</dbReference>
<dbReference type="GO" id="GO:0046872">
    <property type="term" value="F:metal ion binding"/>
    <property type="evidence" value="ECO:0007669"/>
    <property type="project" value="UniProtKB-KW"/>
</dbReference>
<feature type="region of interest" description="Disordered" evidence="13">
    <location>
        <begin position="1158"/>
        <end position="1185"/>
    </location>
</feature>
<dbReference type="GO" id="GO:0006171">
    <property type="term" value="P:cAMP biosynthetic process"/>
    <property type="evidence" value="ECO:0007669"/>
    <property type="project" value="TreeGrafter"/>
</dbReference>
<keyword evidence="7" id="KW-0547">Nucleotide-binding</keyword>
<feature type="transmembrane region" description="Helical" evidence="14">
    <location>
        <begin position="566"/>
        <end position="589"/>
    </location>
</feature>
<comment type="catalytic activity">
    <reaction evidence="2">
        <text>ATP = 3',5'-cyclic AMP + diphosphate</text>
        <dbReference type="Rhea" id="RHEA:15389"/>
        <dbReference type="ChEBI" id="CHEBI:30616"/>
        <dbReference type="ChEBI" id="CHEBI:33019"/>
        <dbReference type="ChEBI" id="CHEBI:58165"/>
        <dbReference type="EC" id="4.6.1.1"/>
    </reaction>
</comment>
<evidence type="ECO:0000256" key="6">
    <source>
        <dbReference type="ARBA" id="ARBA00022723"/>
    </source>
</evidence>
<protein>
    <recommendedName>
        <fullName evidence="4">adenylate cyclase</fullName>
        <ecNumber evidence="4">4.6.1.1</ecNumber>
    </recommendedName>
</protein>
<keyword evidence="11 14" id="KW-0472">Membrane</keyword>
<dbReference type="EMBL" id="CAJFCW020000003">
    <property type="protein sequence ID" value="CAG9105111.1"/>
    <property type="molecule type" value="Genomic_DNA"/>
</dbReference>
<evidence type="ECO:0000256" key="1">
    <source>
        <dbReference type="ARBA" id="ARBA00001436"/>
    </source>
</evidence>
<evidence type="ECO:0000256" key="12">
    <source>
        <dbReference type="ARBA" id="ARBA00023239"/>
    </source>
</evidence>
<keyword evidence="10 14" id="KW-1133">Transmembrane helix</keyword>
<organism evidence="16 17">
    <name type="scientific">Bursaphelenchus okinawaensis</name>
    <dbReference type="NCBI Taxonomy" id="465554"/>
    <lineage>
        <taxon>Eukaryota</taxon>
        <taxon>Metazoa</taxon>
        <taxon>Ecdysozoa</taxon>
        <taxon>Nematoda</taxon>
        <taxon>Chromadorea</taxon>
        <taxon>Rhabditida</taxon>
        <taxon>Tylenchina</taxon>
        <taxon>Tylenchomorpha</taxon>
        <taxon>Aphelenchoidea</taxon>
        <taxon>Aphelenchoididae</taxon>
        <taxon>Bursaphelenchus</taxon>
    </lineage>
</organism>
<feature type="compositionally biased region" description="Basic and acidic residues" evidence="13">
    <location>
        <begin position="959"/>
        <end position="971"/>
    </location>
</feature>
<evidence type="ECO:0000256" key="9">
    <source>
        <dbReference type="ARBA" id="ARBA00022842"/>
    </source>
</evidence>
<feature type="transmembrane region" description="Helical" evidence="14">
    <location>
        <begin position="24"/>
        <end position="43"/>
    </location>
</feature>
<feature type="domain" description="Guanylate cyclase" evidence="15">
    <location>
        <begin position="240"/>
        <end position="365"/>
    </location>
</feature>
<dbReference type="InterPro" id="IPR001054">
    <property type="entry name" value="A/G_cyclase"/>
</dbReference>
<dbReference type="GO" id="GO:0004383">
    <property type="term" value="F:guanylate cyclase activity"/>
    <property type="evidence" value="ECO:0007669"/>
    <property type="project" value="UniProtKB-EC"/>
</dbReference>
<dbReference type="GO" id="GO:0004016">
    <property type="term" value="F:adenylate cyclase activity"/>
    <property type="evidence" value="ECO:0007669"/>
    <property type="project" value="UniProtKB-EC"/>
</dbReference>
<gene>
    <name evidence="16" type="ORF">BOKJ2_LOCUS6362</name>
</gene>
<dbReference type="GO" id="GO:0005886">
    <property type="term" value="C:plasma membrane"/>
    <property type="evidence" value="ECO:0007669"/>
    <property type="project" value="TreeGrafter"/>
</dbReference>
<dbReference type="Proteomes" id="UP000783686">
    <property type="component" value="Unassembled WGS sequence"/>
</dbReference>
<evidence type="ECO:0000256" key="7">
    <source>
        <dbReference type="ARBA" id="ARBA00022741"/>
    </source>
</evidence>
<comment type="caution">
    <text evidence="16">The sequence shown here is derived from an EMBL/GenBank/DDBJ whole genome shotgun (WGS) entry which is preliminary data.</text>
</comment>
<evidence type="ECO:0000256" key="13">
    <source>
        <dbReference type="SAM" id="MobiDB-lite"/>
    </source>
</evidence>
<feature type="compositionally biased region" description="Basic residues" evidence="13">
    <location>
        <begin position="1084"/>
        <end position="1097"/>
    </location>
</feature>
<dbReference type="InterPro" id="IPR029787">
    <property type="entry name" value="Nucleotide_cyclase"/>
</dbReference>
<feature type="transmembrane region" description="Helical" evidence="14">
    <location>
        <begin position="79"/>
        <end position="96"/>
    </location>
</feature>
<feature type="transmembrane region" description="Helical" evidence="14">
    <location>
        <begin position="49"/>
        <end position="67"/>
    </location>
</feature>
<keyword evidence="12" id="KW-0456">Lyase</keyword>
<dbReference type="GO" id="GO:0007189">
    <property type="term" value="P:adenylate cyclase-activating G protein-coupled receptor signaling pathway"/>
    <property type="evidence" value="ECO:0007669"/>
    <property type="project" value="TreeGrafter"/>
</dbReference>
<dbReference type="Pfam" id="PF00211">
    <property type="entry name" value="Guanylate_cyc"/>
    <property type="match status" value="2"/>
</dbReference>
<feature type="transmembrane region" description="Helical" evidence="14">
    <location>
        <begin position="503"/>
        <end position="524"/>
    </location>
</feature>
<feature type="transmembrane region" description="Helical" evidence="14">
    <location>
        <begin position="151"/>
        <end position="171"/>
    </location>
</feature>
<dbReference type="EC" id="4.6.1.1" evidence="4"/>
<evidence type="ECO:0000313" key="16">
    <source>
        <dbReference type="EMBL" id="CAD5215976.1"/>
    </source>
</evidence>
<dbReference type="OrthoDB" id="5867840at2759"/>
<evidence type="ECO:0000256" key="2">
    <source>
        <dbReference type="ARBA" id="ARBA00001593"/>
    </source>
</evidence>
<proteinExistence type="predicted"/>
<dbReference type="Proteomes" id="UP000614601">
    <property type="component" value="Unassembled WGS sequence"/>
</dbReference>
<sequence length="1352" mass="152364">MGRFGDQSLEAVYKEYQLGQNVSLMVYGLCVFTTTLILVALSHLLRTDWVLLLATTSASFALALNIILNIRSKKHYNGILKLIGIWLCASTLFTLISGGQNGLIPVVITCFTLYTIFSFNIIWTVFICVSLCAIQTVVFMLHPVLPFSVDQLLATIIVHFWNNFVGIYLYLMRNRLSRAMFLNSRNVLMSHMEALKQQAILETLLSSVCPKAQLQDGLKYLYENMGTMASLNVTSYRQSGVLYAQFEGLEELLSQISLQDSGRLLSEFDHRISLIAQKYDLIKVASSDIVLVAIKSDSDITPEERVCQAALDLHLMIRGFCEASSSEIKVKIGLACGAVSSAFLGASKWHLDVTGPAIDDATQLSRMATMGTILVATGMKPTVEQSYNFEQIELQKYIYWRLVSSKNGLSTQASILFPNQRRMSLTTLPQAMNRLLNVCASQNNANTDNAVTLNGRRRKKVVDSLNDQLILDDSESSKWMNMLTMRFKEKNIEKAYHFEMDRWFIPALAICILFLVVYGMYQILVMPRLIITLGMVVITLVVIFTILLLLYVSYFENFSHFVTQTYTGHNITIVFILVLLYVCGMVNIFSCPTEGHPSSTCHVVYYPAVSLVLWMITAPTFIRFGSLYMLFLLSIGIGVFCIHIFYTQAYLYVAFGAFMGWPIQTDILLSLFTLAFLIYLQSRRNEKLVRTDFISHLKFMDNMRRFDRVNELIKTQLNNQLPEHIANNYLNRTDTYCHLCQSVGILTVKFGDSVDWHGIIGLQRLQELVRELDLLVESFTGLEKVRSSGSLYTVAVGVLPEAQNNVHDAPFTIGDLLASMTNFAFAVKEIATEENLKFSLGMDCGQALSVVIGGPQPYYEVVGAPKQRSLRLMEIAEKTFNRILVSEEIYLALRPRNFQLDDRNPIQIVPGLIGYGFIGEMTSDVNIPSIRSRIINTNTECKPHRDEGSSAESSDEDMDHSRDKLINDRTESTTLPTMATQSVKENGQYPLSFFAEHNRQTNEIKKMENDFTSMNSSISSELYSIDMSVETDSDMEWITPEMIVYDKINKAKPPISPSQAYKGECAKQYSDFSEIENFRGSSRVYKKKKRKQRHRNPLSRNGPKLPSWLSSKSSFASEVSLPQAEYAPAIDKLDSTSKRVDRMLQELANISIQKRPVAQPFPTGLSNSSKSVNSKRETSSACHTEYDNADSEAAFSDTEFMESRRSLNNPKEGRPSRLAALARSLGRRKRPIDIEDDGDIDSNCSSLRGSTTFYDGLRWKSVHSIGYENEYEFVSETDVSNADSKLSGLSSRESVARGAVGINLNCKAMDDDEDSEDEVMDAETAKEVQQISQDIRRNFGDFELSTFSDRDV</sequence>
<evidence type="ECO:0000256" key="8">
    <source>
        <dbReference type="ARBA" id="ARBA00022840"/>
    </source>
</evidence>
<name>A0A811KI60_9BILA</name>
<keyword evidence="8" id="KW-0067">ATP-binding</keyword>
<feature type="region of interest" description="Disordered" evidence="13">
    <location>
        <begin position="1083"/>
        <end position="1106"/>
    </location>
</feature>
<keyword evidence="17" id="KW-1185">Reference proteome</keyword>
<dbReference type="GO" id="GO:0035556">
    <property type="term" value="P:intracellular signal transduction"/>
    <property type="evidence" value="ECO:0007669"/>
    <property type="project" value="InterPro"/>
</dbReference>
<evidence type="ECO:0000256" key="14">
    <source>
        <dbReference type="SAM" id="Phobius"/>
    </source>
</evidence>
<evidence type="ECO:0000313" key="17">
    <source>
        <dbReference type="Proteomes" id="UP000614601"/>
    </source>
</evidence>
<keyword evidence="9" id="KW-0460">Magnesium</keyword>
<dbReference type="PANTHER" id="PTHR45627">
    <property type="entry name" value="ADENYLATE CYCLASE TYPE 1"/>
    <property type="match status" value="1"/>
</dbReference>
<keyword evidence="5 14" id="KW-0812">Transmembrane</keyword>
<reference evidence="16" key="1">
    <citation type="submission" date="2020-09" db="EMBL/GenBank/DDBJ databases">
        <authorList>
            <person name="Kikuchi T."/>
        </authorList>
    </citation>
    <scope>NUCLEOTIDE SEQUENCE</scope>
    <source>
        <strain evidence="16">SH1</strain>
    </source>
</reference>